<evidence type="ECO:0000256" key="1">
    <source>
        <dbReference type="SAM" id="MobiDB-lite"/>
    </source>
</evidence>
<dbReference type="AlphaFoldDB" id="A0A084WD42"/>
<dbReference type="EnsemblMetazoa" id="ASIC016199-RA">
    <property type="protein sequence ID" value="ASIC016199-PA"/>
    <property type="gene ID" value="ASIC016199"/>
</dbReference>
<evidence type="ECO:0000313" key="4">
    <source>
        <dbReference type="Proteomes" id="UP000030765"/>
    </source>
</evidence>
<keyword evidence="4" id="KW-1185">Reference proteome</keyword>
<accession>A0A084WD42</accession>
<proteinExistence type="predicted"/>
<name>A0A084WD42_ANOSI</name>
<feature type="compositionally biased region" description="Basic residues" evidence="1">
    <location>
        <begin position="30"/>
        <end position="41"/>
    </location>
</feature>
<evidence type="ECO:0000313" key="2">
    <source>
        <dbReference type="EMBL" id="KFB48136.1"/>
    </source>
</evidence>
<dbReference type="EMBL" id="KE525338">
    <property type="protein sequence ID" value="KFB48136.1"/>
    <property type="molecule type" value="Genomic_DNA"/>
</dbReference>
<gene>
    <name evidence="2" type="ORF">ZHAS_00016199</name>
</gene>
<feature type="compositionally biased region" description="Polar residues" evidence="1">
    <location>
        <begin position="48"/>
        <end position="57"/>
    </location>
</feature>
<dbReference type="EMBL" id="ATLV01022929">
    <property type="status" value="NOT_ANNOTATED_CDS"/>
    <property type="molecule type" value="Genomic_DNA"/>
</dbReference>
<feature type="region of interest" description="Disordered" evidence="1">
    <location>
        <begin position="25"/>
        <end position="93"/>
    </location>
</feature>
<protein>
    <submittedName>
        <fullName evidence="2 3">Transcription termination factor Rho</fullName>
    </submittedName>
</protein>
<sequence>MTYYNALPDTGDGLDWRFNTRARENAPAANHKHIPHTHKPTATHPKSIRQTPTQRSGSRFAPPRMAQGPPTRKTAAFSTASGLGPDPPRMDPHGKCQTHNVLCQHDGFEWKNNTSQYHGNALWYDRIAWCRFRFDLDGF</sequence>
<reference evidence="2 4" key="1">
    <citation type="journal article" date="2014" name="BMC Genomics">
        <title>Genome sequence of Anopheles sinensis provides insight into genetics basis of mosquito competence for malaria parasites.</title>
        <authorList>
            <person name="Zhou D."/>
            <person name="Zhang D."/>
            <person name="Ding G."/>
            <person name="Shi L."/>
            <person name="Hou Q."/>
            <person name="Ye Y."/>
            <person name="Xu Y."/>
            <person name="Zhou H."/>
            <person name="Xiong C."/>
            <person name="Li S."/>
            <person name="Yu J."/>
            <person name="Hong S."/>
            <person name="Yu X."/>
            <person name="Zou P."/>
            <person name="Chen C."/>
            <person name="Chang X."/>
            <person name="Wang W."/>
            <person name="Lv Y."/>
            <person name="Sun Y."/>
            <person name="Ma L."/>
            <person name="Shen B."/>
            <person name="Zhu C."/>
        </authorList>
    </citation>
    <scope>NUCLEOTIDE SEQUENCE [LARGE SCALE GENOMIC DNA]</scope>
</reference>
<evidence type="ECO:0000313" key="3">
    <source>
        <dbReference type="EnsemblMetazoa" id="ASIC016199-PA"/>
    </source>
</evidence>
<dbReference type="Proteomes" id="UP000030765">
    <property type="component" value="Unassembled WGS sequence"/>
</dbReference>
<dbReference type="VEuPathDB" id="VectorBase:ASIC016199"/>
<reference evidence="3" key="2">
    <citation type="submission" date="2020-05" db="UniProtKB">
        <authorList>
            <consortium name="EnsemblMetazoa"/>
        </authorList>
    </citation>
    <scope>IDENTIFICATION</scope>
</reference>
<organism evidence="2">
    <name type="scientific">Anopheles sinensis</name>
    <name type="common">Mosquito</name>
    <dbReference type="NCBI Taxonomy" id="74873"/>
    <lineage>
        <taxon>Eukaryota</taxon>
        <taxon>Metazoa</taxon>
        <taxon>Ecdysozoa</taxon>
        <taxon>Arthropoda</taxon>
        <taxon>Hexapoda</taxon>
        <taxon>Insecta</taxon>
        <taxon>Pterygota</taxon>
        <taxon>Neoptera</taxon>
        <taxon>Endopterygota</taxon>
        <taxon>Diptera</taxon>
        <taxon>Nematocera</taxon>
        <taxon>Culicoidea</taxon>
        <taxon>Culicidae</taxon>
        <taxon>Anophelinae</taxon>
        <taxon>Anopheles</taxon>
    </lineage>
</organism>